<proteinExistence type="predicted"/>
<dbReference type="RefSeq" id="WP_399622027.1">
    <property type="nucleotide sequence ID" value="NZ_JBITYT010000027.1"/>
</dbReference>
<dbReference type="Proteomes" id="UP001614391">
    <property type="component" value="Unassembled WGS sequence"/>
</dbReference>
<feature type="region of interest" description="Disordered" evidence="1">
    <location>
        <begin position="1"/>
        <end position="56"/>
    </location>
</feature>
<evidence type="ECO:0000313" key="2">
    <source>
        <dbReference type="EMBL" id="MFI9124014.1"/>
    </source>
</evidence>
<name>A0ABW8D2D2_STRBI</name>
<reference evidence="2 3" key="1">
    <citation type="submission" date="2024-10" db="EMBL/GenBank/DDBJ databases">
        <title>The Natural Products Discovery Center: Release of the First 8490 Sequenced Strains for Exploring Actinobacteria Biosynthetic Diversity.</title>
        <authorList>
            <person name="Kalkreuter E."/>
            <person name="Kautsar S.A."/>
            <person name="Yang D."/>
            <person name="Bader C.D."/>
            <person name="Teijaro C.N."/>
            <person name="Fluegel L."/>
            <person name="Davis C.M."/>
            <person name="Simpson J.R."/>
            <person name="Lauterbach L."/>
            <person name="Steele A.D."/>
            <person name="Gui C."/>
            <person name="Meng S."/>
            <person name="Li G."/>
            <person name="Viehrig K."/>
            <person name="Ye F."/>
            <person name="Su P."/>
            <person name="Kiefer A.F."/>
            <person name="Nichols A."/>
            <person name="Cepeda A.J."/>
            <person name="Yan W."/>
            <person name="Fan B."/>
            <person name="Jiang Y."/>
            <person name="Adhikari A."/>
            <person name="Zheng C.-J."/>
            <person name="Schuster L."/>
            <person name="Cowan T.M."/>
            <person name="Smanski M.J."/>
            <person name="Chevrette M.G."/>
            <person name="De Carvalho L.P.S."/>
            <person name="Shen B."/>
        </authorList>
    </citation>
    <scope>NUCLEOTIDE SEQUENCE [LARGE SCALE GENOMIC DNA]</scope>
    <source>
        <strain evidence="2 3">NPDC053346</strain>
    </source>
</reference>
<protein>
    <submittedName>
        <fullName evidence="2">Uncharacterized protein</fullName>
    </submittedName>
</protein>
<dbReference type="EMBL" id="JBITYT010000027">
    <property type="protein sequence ID" value="MFI9124014.1"/>
    <property type="molecule type" value="Genomic_DNA"/>
</dbReference>
<keyword evidence="3" id="KW-1185">Reference proteome</keyword>
<accession>A0ABW8D2D2</accession>
<gene>
    <name evidence="2" type="ORF">ACIGW0_32255</name>
</gene>
<evidence type="ECO:0000313" key="3">
    <source>
        <dbReference type="Proteomes" id="UP001614391"/>
    </source>
</evidence>
<evidence type="ECO:0000256" key="1">
    <source>
        <dbReference type="SAM" id="MobiDB-lite"/>
    </source>
</evidence>
<sequence>MGSCCTPDHGCSTGTDGADGTAVADGPVTVNTGGAPDDAAIATPDDDAGYEPTGRV</sequence>
<organism evidence="2 3">
    <name type="scientific">Streptomyces bikiniensis</name>
    <dbReference type="NCBI Taxonomy" id="1896"/>
    <lineage>
        <taxon>Bacteria</taxon>
        <taxon>Bacillati</taxon>
        <taxon>Actinomycetota</taxon>
        <taxon>Actinomycetes</taxon>
        <taxon>Kitasatosporales</taxon>
        <taxon>Streptomycetaceae</taxon>
        <taxon>Streptomyces</taxon>
    </lineage>
</organism>
<feature type="compositionally biased region" description="Low complexity" evidence="1">
    <location>
        <begin position="32"/>
        <end position="43"/>
    </location>
</feature>
<comment type="caution">
    <text evidence="2">The sequence shown here is derived from an EMBL/GenBank/DDBJ whole genome shotgun (WGS) entry which is preliminary data.</text>
</comment>